<sequence>MLVYQGQLKANPDGVESVTAILPTKAGAGAPCIVLWRKATTTSTSSKTVSREPPNFGDFEVILEKDDNENIKFKSATSKLELEFTGDHKIASLSFQPANGGQIQNI</sequence>
<dbReference type="AlphaFoldDB" id="A0A2T3ZCY8"/>
<organism evidence="1 2">
    <name type="scientific">Trichoderma asperellum (strain ATCC 204424 / CBS 433.97 / NBRC 101777)</name>
    <dbReference type="NCBI Taxonomy" id="1042311"/>
    <lineage>
        <taxon>Eukaryota</taxon>
        <taxon>Fungi</taxon>
        <taxon>Dikarya</taxon>
        <taxon>Ascomycota</taxon>
        <taxon>Pezizomycotina</taxon>
        <taxon>Sordariomycetes</taxon>
        <taxon>Hypocreomycetidae</taxon>
        <taxon>Hypocreales</taxon>
        <taxon>Hypocreaceae</taxon>
        <taxon>Trichoderma</taxon>
    </lineage>
</organism>
<dbReference type="OrthoDB" id="4887702at2759"/>
<proteinExistence type="predicted"/>
<gene>
    <name evidence="1" type="ORF">M441DRAFT_46305</name>
</gene>
<dbReference type="Proteomes" id="UP000240493">
    <property type="component" value="Unassembled WGS sequence"/>
</dbReference>
<evidence type="ECO:0000313" key="1">
    <source>
        <dbReference type="EMBL" id="PTB42640.1"/>
    </source>
</evidence>
<keyword evidence="2" id="KW-1185">Reference proteome</keyword>
<accession>A0A2T3ZCY8</accession>
<reference evidence="1 2" key="1">
    <citation type="submission" date="2016-07" db="EMBL/GenBank/DDBJ databases">
        <title>Multiple horizontal gene transfer events from other fungi enriched the ability of initially mycotrophic Trichoderma (Ascomycota) to feed on dead plant biomass.</title>
        <authorList>
            <consortium name="DOE Joint Genome Institute"/>
            <person name="Aerts A."/>
            <person name="Atanasova L."/>
            <person name="Chenthamara K."/>
            <person name="Zhang J."/>
            <person name="Grujic M."/>
            <person name="Henrissat B."/>
            <person name="Kuo A."/>
            <person name="Salamov A."/>
            <person name="Lipzen A."/>
            <person name="Labutti K."/>
            <person name="Barry K."/>
            <person name="Miao Y."/>
            <person name="Rahimi M.J."/>
            <person name="Shen Q."/>
            <person name="Grigoriev I.V."/>
            <person name="Kubicek C.P."/>
            <person name="Druzhinina I.S."/>
        </authorList>
    </citation>
    <scope>NUCLEOTIDE SEQUENCE [LARGE SCALE GENOMIC DNA]</scope>
    <source>
        <strain evidence="1 2">CBS 433.97</strain>
    </source>
</reference>
<dbReference type="EMBL" id="KZ679260">
    <property type="protein sequence ID" value="PTB42640.1"/>
    <property type="molecule type" value="Genomic_DNA"/>
</dbReference>
<protein>
    <submittedName>
        <fullName evidence="1">Uncharacterized protein</fullName>
    </submittedName>
</protein>
<name>A0A2T3ZCY8_TRIA4</name>
<evidence type="ECO:0000313" key="2">
    <source>
        <dbReference type="Proteomes" id="UP000240493"/>
    </source>
</evidence>